<dbReference type="PROSITE" id="PS50206">
    <property type="entry name" value="RHODANESE_3"/>
    <property type="match status" value="1"/>
</dbReference>
<dbReference type="Pfam" id="PF00581">
    <property type="entry name" value="Rhodanese"/>
    <property type="match status" value="1"/>
</dbReference>
<name>A0A8K0PES0_9PEZI</name>
<organism evidence="3 4">
    <name type="scientific">Elsinoe batatas</name>
    <dbReference type="NCBI Taxonomy" id="2601811"/>
    <lineage>
        <taxon>Eukaryota</taxon>
        <taxon>Fungi</taxon>
        <taxon>Dikarya</taxon>
        <taxon>Ascomycota</taxon>
        <taxon>Pezizomycotina</taxon>
        <taxon>Dothideomycetes</taxon>
        <taxon>Dothideomycetidae</taxon>
        <taxon>Myriangiales</taxon>
        <taxon>Elsinoaceae</taxon>
        <taxon>Elsinoe</taxon>
    </lineage>
</organism>
<evidence type="ECO:0000313" key="3">
    <source>
        <dbReference type="EMBL" id="KAG8624508.1"/>
    </source>
</evidence>
<comment type="caution">
    <text evidence="3">The sequence shown here is derived from an EMBL/GenBank/DDBJ whole genome shotgun (WGS) entry which is preliminary data.</text>
</comment>
<dbReference type="Gene3D" id="3.40.250.10">
    <property type="entry name" value="Rhodanese-like domain"/>
    <property type="match status" value="1"/>
</dbReference>
<evidence type="ECO:0000313" key="4">
    <source>
        <dbReference type="Proteomes" id="UP000809789"/>
    </source>
</evidence>
<dbReference type="InterPro" id="IPR001763">
    <property type="entry name" value="Rhodanese-like_dom"/>
</dbReference>
<keyword evidence="4" id="KW-1185">Reference proteome</keyword>
<dbReference type="GO" id="GO:0005634">
    <property type="term" value="C:nucleus"/>
    <property type="evidence" value="ECO:0007669"/>
    <property type="project" value="TreeGrafter"/>
</dbReference>
<feature type="region of interest" description="Disordered" evidence="1">
    <location>
        <begin position="1"/>
        <end position="22"/>
    </location>
</feature>
<protein>
    <recommendedName>
        <fullName evidence="2">Rhodanese domain-containing protein</fullName>
    </recommendedName>
</protein>
<sequence length="163" mass="17875">MPQLSSRSTLPQSRCPSAQTTSPASITREALLRVLKYEDAPAKTHLLIDVRRTDHEGGTIHSSLNLPAQTFYHSRSTLARLCSAAKVAVVVFYCGSSRGRGPRCACWFADYLADHDIDGTQSVVLEGGVKGWVRAGREYIEFMEGFEGGKWEEQEEGGVVKGN</sequence>
<dbReference type="PANTHER" id="PTHR10828:SF50">
    <property type="entry name" value="REDUCTASE (ARC2), PUTATIVE (AFU_ORTHOLOGUE AFUA_6G13400)-RELATED"/>
    <property type="match status" value="1"/>
</dbReference>
<reference evidence="3" key="1">
    <citation type="submission" date="2021-07" db="EMBL/GenBank/DDBJ databases">
        <title>Elsinoe batatas strain:CRI-CJ2 Genome sequencing and assembly.</title>
        <authorList>
            <person name="Huang L."/>
        </authorList>
    </citation>
    <scope>NUCLEOTIDE SEQUENCE</scope>
    <source>
        <strain evidence="3">CRI-CJ2</strain>
    </source>
</reference>
<gene>
    <name evidence="3" type="ORF">KVT40_007575</name>
</gene>
<evidence type="ECO:0000256" key="1">
    <source>
        <dbReference type="SAM" id="MobiDB-lite"/>
    </source>
</evidence>
<dbReference type="SUPFAM" id="SSF52821">
    <property type="entry name" value="Rhodanese/Cell cycle control phosphatase"/>
    <property type="match status" value="1"/>
</dbReference>
<dbReference type="InterPro" id="IPR036873">
    <property type="entry name" value="Rhodanese-like_dom_sf"/>
</dbReference>
<dbReference type="SMART" id="SM00450">
    <property type="entry name" value="RHOD"/>
    <property type="match status" value="1"/>
</dbReference>
<dbReference type="AlphaFoldDB" id="A0A8K0PES0"/>
<dbReference type="OrthoDB" id="8300214at2759"/>
<evidence type="ECO:0000259" key="2">
    <source>
        <dbReference type="PROSITE" id="PS50206"/>
    </source>
</evidence>
<dbReference type="GO" id="GO:0004725">
    <property type="term" value="F:protein tyrosine phosphatase activity"/>
    <property type="evidence" value="ECO:0007669"/>
    <property type="project" value="TreeGrafter"/>
</dbReference>
<dbReference type="GO" id="GO:0005737">
    <property type="term" value="C:cytoplasm"/>
    <property type="evidence" value="ECO:0007669"/>
    <property type="project" value="TreeGrafter"/>
</dbReference>
<feature type="domain" description="Rhodanese" evidence="2">
    <location>
        <begin position="41"/>
        <end position="141"/>
    </location>
</feature>
<dbReference type="PANTHER" id="PTHR10828">
    <property type="entry name" value="M-PHASE INDUCER PHOSPHATASE DUAL SPECIFICITY PHOSPHATASE CDC25"/>
    <property type="match status" value="1"/>
</dbReference>
<dbReference type="Proteomes" id="UP000809789">
    <property type="component" value="Unassembled WGS sequence"/>
</dbReference>
<accession>A0A8K0PES0</accession>
<dbReference type="EMBL" id="JAESVG020000009">
    <property type="protein sequence ID" value="KAG8624508.1"/>
    <property type="molecule type" value="Genomic_DNA"/>
</dbReference>
<proteinExistence type="predicted"/>